<comment type="caution">
    <text evidence="1">The sequence shown here is derived from an EMBL/GenBank/DDBJ whole genome shotgun (WGS) entry which is preliminary data.</text>
</comment>
<reference evidence="1" key="2">
    <citation type="submission" date="2019-12" db="EMBL/GenBank/DDBJ databases">
        <authorList>
            <person name="Hoang T.H.H."/>
            <person name="Okutani A."/>
        </authorList>
    </citation>
    <scope>NUCLEOTIDE SEQUENCE</scope>
    <source>
        <strain evidence="1">QuyetLC</strain>
    </source>
</reference>
<proteinExistence type="predicted"/>
<sequence length="144" mass="16845">MNKGIKTRRMIYSNTLSNLKNNGIPTDSHELAKYIESELKPSRYAFSIQENNLATEHPVESTIRIILEFTYPRFIAYIAKLFKDEQLSNINSVIPSCKLILYLSLIHWNHPTQKKYQSTEVISSFDFSEFIDDYFTNQERTNAL</sequence>
<protein>
    <submittedName>
        <fullName evidence="1">Uncharacterized protein</fullName>
    </submittedName>
</protein>
<name>A0A640MJE5_BACAN</name>
<accession>A0A640MJE5</accession>
<reference evidence="1" key="1">
    <citation type="submission" date="2019-12" db="EMBL/GenBank/DDBJ databases">
        <title>Epidemiological and comparative genomic analysis of Bacillus anthracis isolated from northern Vietnam.</title>
        <authorList>
            <person name="Hoang T.T.H."/>
            <person name="Dang D.A."/>
            <person name="Pham M.H."/>
            <person name="Luong M.H."/>
            <person name="Tran N.D."/>
            <person name="Nguyen T.H."/>
            <person name="Nguyen T.T."/>
            <person name="Inoue S."/>
            <person name="Morikawa S."/>
            <person name="Okutani A."/>
        </authorList>
    </citation>
    <scope>NUCLEOTIDE SEQUENCE</scope>
    <source>
        <strain evidence="1">QuyetLC</strain>
    </source>
</reference>
<organism evidence="1">
    <name type="scientific">Bacillus anthracis</name>
    <name type="common">anthrax bacterium</name>
    <dbReference type="NCBI Taxonomy" id="1392"/>
    <lineage>
        <taxon>Bacteria</taxon>
        <taxon>Bacillati</taxon>
        <taxon>Bacillota</taxon>
        <taxon>Bacilli</taxon>
        <taxon>Bacillales</taxon>
        <taxon>Bacillaceae</taxon>
        <taxon>Bacillus</taxon>
        <taxon>Bacillus cereus group</taxon>
    </lineage>
</organism>
<dbReference type="EMBL" id="BLEY01000024">
    <property type="protein sequence ID" value="GEU13549.1"/>
    <property type="molecule type" value="Genomic_DNA"/>
</dbReference>
<evidence type="ECO:0000313" key="1">
    <source>
        <dbReference type="EMBL" id="GEU13549.1"/>
    </source>
</evidence>
<gene>
    <name evidence="1" type="ORF">QuyetLC_24850</name>
</gene>
<dbReference type="AlphaFoldDB" id="A0A640MJE5"/>